<feature type="transmembrane region" description="Helical" evidence="2">
    <location>
        <begin position="351"/>
        <end position="371"/>
    </location>
</feature>
<dbReference type="AlphaFoldDB" id="A0A4P6ERT2"/>
<feature type="transmembrane region" description="Helical" evidence="2">
    <location>
        <begin position="201"/>
        <end position="225"/>
    </location>
</feature>
<keyword evidence="2" id="KW-0812">Transmembrane</keyword>
<dbReference type="RefSeq" id="WP_129205372.1">
    <property type="nucleotide sequence ID" value="NZ_CP035495.1"/>
</dbReference>
<accession>A0A4P6ERT2</accession>
<dbReference type="OrthoDB" id="149032at2"/>
<feature type="transmembrane region" description="Helical" evidence="2">
    <location>
        <begin position="165"/>
        <end position="189"/>
    </location>
</feature>
<evidence type="ECO:0000313" key="3">
    <source>
        <dbReference type="EMBL" id="QAY64219.1"/>
    </source>
</evidence>
<proteinExistence type="predicted"/>
<dbReference type="KEGG" id="xyl:ET495_14470"/>
<name>A0A4P6ERT2_9MICO</name>
<gene>
    <name evidence="3" type="ORF">ET495_14470</name>
</gene>
<reference evidence="3 4" key="1">
    <citation type="submission" date="2019-01" db="EMBL/GenBank/DDBJ databases">
        <title>Genome sequencing of strain 2JSPR-7.</title>
        <authorList>
            <person name="Heo J."/>
            <person name="Kim S.-J."/>
            <person name="Kim J.-S."/>
            <person name="Hong S.-B."/>
            <person name="Kwon S.-W."/>
        </authorList>
    </citation>
    <scope>NUCLEOTIDE SEQUENCE [LARGE SCALE GENOMIC DNA]</scope>
    <source>
        <strain evidence="3 4">2JSPR-7</strain>
    </source>
</reference>
<keyword evidence="4" id="KW-1185">Reference proteome</keyword>
<dbReference type="PANTHER" id="PTHR43471">
    <property type="entry name" value="ABC TRANSPORTER PERMEASE"/>
    <property type="match status" value="1"/>
</dbReference>
<protein>
    <submittedName>
        <fullName evidence="3">ABC transporter permease</fullName>
    </submittedName>
</protein>
<sequence length="388" mass="41354">MSTVDVATAPPSGSGNRRRGDWRVTGHGIRTVTRLELRQRVRSTRWKVALVVWFVVVGAITALTTGALRSLAGSAADAPDLGPLIFGIVVFFVLFLGLLVAPTLSASAINGDRNAGTLATLQATLLSPAEIVLGKLLAAWTAALAFLVVSVPFIVWALAAGGVAVLSLVTTLLVLAAVLLVVCAVGLGFSALVTKTSGAAVLTYLTIGALTVLGPVLFGLSAPLVSGQADVRVWTVPSNWDGDTDDPSVCEWQTQRQEVWHSERTWWLLAPNPFVVVADVQPLPDDAESVARAYEPSPLALLQYGVRYVRTGASDEADYCTGNFTRWDHRGREIFRPDSPVAEVEPSQNPVWPWGLGFQFLLGAGAVVIAVNRLRIPTRHLPQGTRVA</sequence>
<evidence type="ECO:0000256" key="1">
    <source>
        <dbReference type="SAM" id="MobiDB-lite"/>
    </source>
</evidence>
<evidence type="ECO:0000256" key="2">
    <source>
        <dbReference type="SAM" id="Phobius"/>
    </source>
</evidence>
<keyword evidence="2" id="KW-1133">Transmembrane helix</keyword>
<dbReference type="GO" id="GO:0140359">
    <property type="term" value="F:ABC-type transporter activity"/>
    <property type="evidence" value="ECO:0007669"/>
    <property type="project" value="InterPro"/>
</dbReference>
<feature type="transmembrane region" description="Helical" evidence="2">
    <location>
        <begin position="136"/>
        <end position="159"/>
    </location>
</feature>
<feature type="region of interest" description="Disordered" evidence="1">
    <location>
        <begin position="1"/>
        <end position="20"/>
    </location>
</feature>
<dbReference type="Pfam" id="PF12679">
    <property type="entry name" value="ABC2_membrane_2"/>
    <property type="match status" value="1"/>
</dbReference>
<feature type="transmembrane region" description="Helical" evidence="2">
    <location>
        <begin position="84"/>
        <end position="104"/>
    </location>
</feature>
<dbReference type="PANTHER" id="PTHR43471:SF12">
    <property type="entry name" value="HYPOTHETICAL MEMBRANE PROTEIN, CONSERVED"/>
    <property type="match status" value="1"/>
</dbReference>
<evidence type="ECO:0000313" key="4">
    <source>
        <dbReference type="Proteomes" id="UP000291758"/>
    </source>
</evidence>
<dbReference type="EMBL" id="CP035495">
    <property type="protein sequence ID" value="QAY64219.1"/>
    <property type="molecule type" value="Genomic_DNA"/>
</dbReference>
<organism evidence="3 4">
    <name type="scientific">Xylanimonas allomyrinae</name>
    <dbReference type="NCBI Taxonomy" id="2509459"/>
    <lineage>
        <taxon>Bacteria</taxon>
        <taxon>Bacillati</taxon>
        <taxon>Actinomycetota</taxon>
        <taxon>Actinomycetes</taxon>
        <taxon>Micrococcales</taxon>
        <taxon>Promicromonosporaceae</taxon>
        <taxon>Xylanimonas</taxon>
    </lineage>
</organism>
<keyword evidence="2" id="KW-0472">Membrane</keyword>
<dbReference type="Proteomes" id="UP000291758">
    <property type="component" value="Chromosome"/>
</dbReference>
<feature type="compositionally biased region" description="Polar residues" evidence="1">
    <location>
        <begin position="1"/>
        <end position="15"/>
    </location>
</feature>
<dbReference type="GO" id="GO:0005886">
    <property type="term" value="C:plasma membrane"/>
    <property type="evidence" value="ECO:0007669"/>
    <property type="project" value="UniProtKB-SubCell"/>
</dbReference>
<feature type="transmembrane region" description="Helical" evidence="2">
    <location>
        <begin position="48"/>
        <end position="72"/>
    </location>
</feature>